<feature type="repeat" description="WD" evidence="3">
    <location>
        <begin position="165"/>
        <end position="199"/>
    </location>
</feature>
<dbReference type="AlphaFoldDB" id="A0A9Q9AIZ4"/>
<dbReference type="InterPro" id="IPR001680">
    <property type="entry name" value="WD40_rpt"/>
</dbReference>
<feature type="repeat" description="WD" evidence="3">
    <location>
        <begin position="857"/>
        <end position="886"/>
    </location>
</feature>
<feature type="compositionally biased region" description="Polar residues" evidence="4">
    <location>
        <begin position="279"/>
        <end position="290"/>
    </location>
</feature>
<dbReference type="SMART" id="SM00320">
    <property type="entry name" value="WD40"/>
    <property type="match status" value="6"/>
</dbReference>
<keyword evidence="6" id="KW-1185">Reference proteome</keyword>
<dbReference type="GO" id="GO:0045717">
    <property type="term" value="P:negative regulation of fatty acid biosynthetic process"/>
    <property type="evidence" value="ECO:0007669"/>
    <property type="project" value="TreeGrafter"/>
</dbReference>
<feature type="compositionally biased region" description="Polar residues" evidence="4">
    <location>
        <begin position="408"/>
        <end position="423"/>
    </location>
</feature>
<dbReference type="GO" id="GO:0005737">
    <property type="term" value="C:cytoplasm"/>
    <property type="evidence" value="ECO:0007669"/>
    <property type="project" value="TreeGrafter"/>
</dbReference>
<dbReference type="OrthoDB" id="4869960at2759"/>
<accession>A0A9Q9AIZ4</accession>
<evidence type="ECO:0000256" key="4">
    <source>
        <dbReference type="SAM" id="MobiDB-lite"/>
    </source>
</evidence>
<dbReference type="Proteomes" id="UP001056384">
    <property type="component" value="Chromosome 1"/>
</dbReference>
<feature type="region of interest" description="Disordered" evidence="4">
    <location>
        <begin position="267"/>
        <end position="290"/>
    </location>
</feature>
<dbReference type="EMBL" id="CP099418">
    <property type="protein sequence ID" value="USW46962.1"/>
    <property type="molecule type" value="Genomic_DNA"/>
</dbReference>
<feature type="compositionally biased region" description="Polar residues" evidence="4">
    <location>
        <begin position="387"/>
        <end position="402"/>
    </location>
</feature>
<feature type="compositionally biased region" description="Acidic residues" evidence="4">
    <location>
        <begin position="758"/>
        <end position="790"/>
    </location>
</feature>
<feature type="compositionally biased region" description="Basic residues" evidence="4">
    <location>
        <begin position="357"/>
        <end position="370"/>
    </location>
</feature>
<gene>
    <name evidence="5" type="ORF">Slin15195_G002810</name>
</gene>
<evidence type="ECO:0000313" key="5">
    <source>
        <dbReference type="EMBL" id="USW46962.1"/>
    </source>
</evidence>
<organism evidence="5 6">
    <name type="scientific">Septoria linicola</name>
    <dbReference type="NCBI Taxonomy" id="215465"/>
    <lineage>
        <taxon>Eukaryota</taxon>
        <taxon>Fungi</taxon>
        <taxon>Dikarya</taxon>
        <taxon>Ascomycota</taxon>
        <taxon>Pezizomycotina</taxon>
        <taxon>Dothideomycetes</taxon>
        <taxon>Dothideomycetidae</taxon>
        <taxon>Mycosphaerellales</taxon>
        <taxon>Mycosphaerellaceae</taxon>
        <taxon>Septoria</taxon>
    </lineage>
</organism>
<feature type="region of interest" description="Disordered" evidence="4">
    <location>
        <begin position="347"/>
        <end position="402"/>
    </location>
</feature>
<protein>
    <submittedName>
        <fullName evidence="5">WD40/YVTN repeat-like-containing domain superfamily, DDB1- and CUL4-associated factor 8</fullName>
    </submittedName>
</protein>
<keyword evidence="1 3" id="KW-0853">WD repeat</keyword>
<feature type="region of interest" description="Disordered" evidence="4">
    <location>
        <begin position="408"/>
        <end position="427"/>
    </location>
</feature>
<dbReference type="InterPro" id="IPR015943">
    <property type="entry name" value="WD40/YVTN_repeat-like_dom_sf"/>
</dbReference>
<evidence type="ECO:0000313" key="6">
    <source>
        <dbReference type="Proteomes" id="UP001056384"/>
    </source>
</evidence>
<dbReference type="InterPro" id="IPR036322">
    <property type="entry name" value="WD40_repeat_dom_sf"/>
</dbReference>
<name>A0A9Q9AIZ4_9PEZI</name>
<dbReference type="PROSITE" id="PS50294">
    <property type="entry name" value="WD_REPEATS_REGION"/>
    <property type="match status" value="2"/>
</dbReference>
<feature type="repeat" description="WD" evidence="3">
    <location>
        <begin position="89"/>
        <end position="132"/>
    </location>
</feature>
<evidence type="ECO:0000256" key="3">
    <source>
        <dbReference type="PROSITE-ProRule" id="PRU00221"/>
    </source>
</evidence>
<dbReference type="PANTHER" id="PTHR15574:SF40">
    <property type="entry name" value="WD AND TETRATRICOPEPTIDE REPEATS PROTEIN 1"/>
    <property type="match status" value="1"/>
</dbReference>
<dbReference type="PANTHER" id="PTHR15574">
    <property type="entry name" value="WD REPEAT DOMAIN-CONTAINING FAMILY"/>
    <property type="match status" value="1"/>
</dbReference>
<dbReference type="GO" id="GO:0080008">
    <property type="term" value="C:Cul4-RING E3 ubiquitin ligase complex"/>
    <property type="evidence" value="ECO:0007669"/>
    <property type="project" value="TreeGrafter"/>
</dbReference>
<sequence length="1042" mass="115587">MRDDFITKLHLRELSDNKSYFRKLYSDRRLVQSLDIVNELQGHTGCVNALSWSKSGSLLASGSDDQHLNIHRYLPTDSSQQFKLTTTVATGHTQNIFSVKFMPHSNDQTLITCAGDGEVRVFDLNSSGTSGQSSRASALASEGRRGVRTRAQSYLTDGNTNARVYRSHGDRVKRIVTESSPHLFLTCSEDGEVRQWDLRLPSSAYPSARGYRYGQESAVPPPLISYKKYSLDLNSISCSASQPHYIALGGAHLHALLHDRRMTGRDKLKERGGHLPPASQMSSEDQELMTQATQCVRKFAPEGSKKTKRSDNGHITALKISDARPDEMLVSWSGDKIYSFDLVRDPINGEDSLSSPHKSRNSSERKRKRAVAGSETSLAHEAVANARQRTQHSASSANDTSLRVRYQNGQSEDIPLSNTASLTERQRRARQISRNVRRIRASVLSRTADTASFVEAMKQSAGVLAEMDDIMRDWTYPLDPEPEQVYAQQKLRYDRERSRRFVQVAGTLSRVLGGGGQEQALLIRFASIETRRSELPLQQHERFGHDFIKAILLWLESGIGRLIEGFTKPADVPSTNKAALRLPIPEAEASPEAVDEFLIPYLMQLASDKSITDVESNEFEIDSNRQLFETEQAAVLAFAAAVRTPFEDLSHAAEGTNQAEVQDRQTAHHFWACQVARGLLLNAIQDLTSVAIDSAFGGLGRIDAETIANEASLDMLNADMGDDSEDDLAVEGIDAVGSDGDVLERATAEDITYVGGAEDSDEYEIELEDDDDEDENDDENDEDEDDDEDDGARSDSSSEVDEEDGVPNLGMPRYIYRSAFERRRLKSRVESDVPTAGHTRSYHGHCNLRTVKDVNYFGMDDEYVVSGSDDGNLFIWDRKTAQLVNILEGDGEVVNVVQGHPYETMLAVSGIDQTIKIFSPDARSREVARLGQGVSAADTTPSWPVRVGRRTARRQHFDENGVATSEPAMDSADPADVDEYVAPTGLGSRRRIHDAQRIMQQNNDEIEGSNHDSNITLPHSQLLQLLFGLSSDRTLSAVLQDR</sequence>
<feature type="repeat" description="WD" evidence="3">
    <location>
        <begin position="40"/>
        <end position="70"/>
    </location>
</feature>
<dbReference type="Pfam" id="PF00400">
    <property type="entry name" value="WD40"/>
    <property type="match status" value="4"/>
</dbReference>
<feature type="region of interest" description="Disordered" evidence="4">
    <location>
        <begin position="747"/>
        <end position="811"/>
    </location>
</feature>
<evidence type="ECO:0000256" key="2">
    <source>
        <dbReference type="ARBA" id="ARBA00022737"/>
    </source>
</evidence>
<dbReference type="PROSITE" id="PS50082">
    <property type="entry name" value="WD_REPEATS_2"/>
    <property type="match status" value="4"/>
</dbReference>
<proteinExistence type="predicted"/>
<keyword evidence="2" id="KW-0677">Repeat</keyword>
<dbReference type="SUPFAM" id="SSF50978">
    <property type="entry name" value="WD40 repeat-like"/>
    <property type="match status" value="1"/>
</dbReference>
<reference evidence="5" key="1">
    <citation type="submission" date="2022-06" db="EMBL/GenBank/DDBJ databases">
        <title>Complete genome sequences of two strains of the flax pathogen Septoria linicola.</title>
        <authorList>
            <person name="Lapalu N."/>
            <person name="Simon A."/>
            <person name="Demenou B."/>
            <person name="Paumier D."/>
            <person name="Guillot M.-P."/>
            <person name="Gout L."/>
            <person name="Valade R."/>
        </authorList>
    </citation>
    <scope>NUCLEOTIDE SEQUENCE</scope>
    <source>
        <strain evidence="5">SE15195</strain>
    </source>
</reference>
<evidence type="ECO:0000256" key="1">
    <source>
        <dbReference type="ARBA" id="ARBA00022574"/>
    </source>
</evidence>
<dbReference type="Gene3D" id="2.130.10.10">
    <property type="entry name" value="YVTN repeat-like/Quinoprotein amine dehydrogenase"/>
    <property type="match status" value="3"/>
</dbReference>
<dbReference type="InterPro" id="IPR045151">
    <property type="entry name" value="DCAF8"/>
</dbReference>